<name>A0A9X2G5P6_9ACTN</name>
<dbReference type="Gene3D" id="3.40.50.150">
    <property type="entry name" value="Vaccinia Virus protein VP39"/>
    <property type="match status" value="1"/>
</dbReference>
<dbReference type="InterPro" id="IPR029063">
    <property type="entry name" value="SAM-dependent_MTases_sf"/>
</dbReference>
<dbReference type="RefSeq" id="WP_253739494.1">
    <property type="nucleotide sequence ID" value="NZ_BAABKA010000061.1"/>
</dbReference>
<dbReference type="InterPro" id="IPR006764">
    <property type="entry name" value="SAM_dep_MeTrfase_SAV2177_type"/>
</dbReference>
<protein>
    <recommendedName>
        <fullName evidence="3">SAM-dependent methyltransferase</fullName>
    </recommendedName>
</protein>
<proteinExistence type="predicted"/>
<dbReference type="EMBL" id="JAMZEB010000001">
    <property type="protein sequence ID" value="MCP2353087.1"/>
    <property type="molecule type" value="Genomic_DNA"/>
</dbReference>
<organism evidence="1 2">
    <name type="scientific">Nonomuraea thailandensis</name>
    <dbReference type="NCBI Taxonomy" id="1188745"/>
    <lineage>
        <taxon>Bacteria</taxon>
        <taxon>Bacillati</taxon>
        <taxon>Actinomycetota</taxon>
        <taxon>Actinomycetes</taxon>
        <taxon>Streptosporangiales</taxon>
        <taxon>Streptosporangiaceae</taxon>
        <taxon>Nonomuraea</taxon>
    </lineage>
</organism>
<sequence length="275" mass="29435">MTTDSSSGPGSSFNPAIAVPSRTYAAFRGASKDAFPADREAASELRKALDGMQVDEVIRENAAALVRAVDFLAQEHLQFADLGGGRPMQGLDQRKLPDLCQVAIQRQPERRWLLLDSDITVVIAGRALIGGAGVAVVQEDLRSPAEVVYAMDEHLDLGKRIVVILGAVLHFLTTEEVHALMSELWACLTSGSVVAATHLTSADADPAKVAAGVAAYQANHGIDIYPRTRDEITALADPFVIRDPGVVSTIEFKPDPVGPTPVPAPHFLMWLADRP</sequence>
<dbReference type="AlphaFoldDB" id="A0A9X2G5P6"/>
<reference evidence="1" key="1">
    <citation type="submission" date="2022-06" db="EMBL/GenBank/DDBJ databases">
        <title>Sequencing the genomes of 1000 actinobacteria strains.</title>
        <authorList>
            <person name="Klenk H.-P."/>
        </authorList>
    </citation>
    <scope>NUCLEOTIDE SEQUENCE</scope>
    <source>
        <strain evidence="1">DSM 46694</strain>
    </source>
</reference>
<evidence type="ECO:0008006" key="3">
    <source>
        <dbReference type="Google" id="ProtNLM"/>
    </source>
</evidence>
<evidence type="ECO:0000313" key="2">
    <source>
        <dbReference type="Proteomes" id="UP001139648"/>
    </source>
</evidence>
<gene>
    <name evidence="1" type="ORF">HD597_000107</name>
</gene>
<dbReference type="Pfam" id="PF04672">
    <property type="entry name" value="Methyltransf_19"/>
    <property type="match status" value="1"/>
</dbReference>
<accession>A0A9X2G5P6</accession>
<keyword evidence="2" id="KW-1185">Reference proteome</keyword>
<evidence type="ECO:0000313" key="1">
    <source>
        <dbReference type="EMBL" id="MCP2353087.1"/>
    </source>
</evidence>
<dbReference type="SUPFAM" id="SSF53335">
    <property type="entry name" value="S-adenosyl-L-methionine-dependent methyltransferases"/>
    <property type="match status" value="1"/>
</dbReference>
<dbReference type="Proteomes" id="UP001139648">
    <property type="component" value="Unassembled WGS sequence"/>
</dbReference>
<comment type="caution">
    <text evidence="1">The sequence shown here is derived from an EMBL/GenBank/DDBJ whole genome shotgun (WGS) entry which is preliminary data.</text>
</comment>